<feature type="domain" description="Xylanolytic transcriptional activator regulatory" evidence="7">
    <location>
        <begin position="132"/>
        <end position="271"/>
    </location>
</feature>
<evidence type="ECO:0000256" key="3">
    <source>
        <dbReference type="ARBA" id="ARBA00023125"/>
    </source>
</evidence>
<keyword evidence="3" id="KW-0238">DNA-binding</keyword>
<evidence type="ECO:0000256" key="5">
    <source>
        <dbReference type="ARBA" id="ARBA00023242"/>
    </source>
</evidence>
<accession>A0A0D1X420</accession>
<evidence type="ECO:0000256" key="1">
    <source>
        <dbReference type="ARBA" id="ARBA00004123"/>
    </source>
</evidence>
<dbReference type="PANTHER" id="PTHR31845:SF33">
    <property type="entry name" value="ZN(II)2CYS6 TRANSCRIPTION FACTOR (EUROFUNG)"/>
    <property type="match status" value="1"/>
</dbReference>
<reference evidence="8 9" key="1">
    <citation type="submission" date="2015-01" db="EMBL/GenBank/DDBJ databases">
        <title>The Genome Sequence of Exophiala sideris CBS121828.</title>
        <authorList>
            <consortium name="The Broad Institute Genomics Platform"/>
            <person name="Cuomo C."/>
            <person name="de Hoog S."/>
            <person name="Gorbushina A."/>
            <person name="Stielow B."/>
            <person name="Teixiera M."/>
            <person name="Abouelleil A."/>
            <person name="Chapman S.B."/>
            <person name="Priest M."/>
            <person name="Young S.K."/>
            <person name="Wortman J."/>
            <person name="Nusbaum C."/>
            <person name="Birren B."/>
        </authorList>
    </citation>
    <scope>NUCLEOTIDE SEQUENCE [LARGE SCALE GENOMIC DNA]</scope>
    <source>
        <strain evidence="8 9">CBS 121828</strain>
    </source>
</reference>
<evidence type="ECO:0000256" key="4">
    <source>
        <dbReference type="ARBA" id="ARBA00023163"/>
    </source>
</evidence>
<protein>
    <recommendedName>
        <fullName evidence="7">Xylanolytic transcriptional activator regulatory domain-containing protein</fullName>
    </recommendedName>
</protein>
<dbReference type="Proteomes" id="UP000053599">
    <property type="component" value="Unassembled WGS sequence"/>
</dbReference>
<dbReference type="STRING" id="1016849.A0A0D1X420"/>
<keyword evidence="5" id="KW-0539">Nucleus</keyword>
<name>A0A0D1X420_9EURO</name>
<feature type="compositionally biased region" description="Low complexity" evidence="6">
    <location>
        <begin position="61"/>
        <end position="75"/>
    </location>
</feature>
<dbReference type="OrthoDB" id="4454541at2759"/>
<feature type="compositionally biased region" description="Polar residues" evidence="6">
    <location>
        <begin position="21"/>
        <end position="30"/>
    </location>
</feature>
<proteinExistence type="predicted"/>
<dbReference type="AlphaFoldDB" id="A0A0D1X420"/>
<dbReference type="HOGENOM" id="CLU_028616_1_0_1"/>
<comment type="subcellular location">
    <subcellularLocation>
        <location evidence="1">Nucleus</location>
    </subcellularLocation>
</comment>
<feature type="region of interest" description="Disordered" evidence="6">
    <location>
        <begin position="61"/>
        <end position="101"/>
    </location>
</feature>
<dbReference type="InterPro" id="IPR007219">
    <property type="entry name" value="XnlR_reg_dom"/>
</dbReference>
<dbReference type="Pfam" id="PF04082">
    <property type="entry name" value="Fungal_trans"/>
    <property type="match status" value="1"/>
</dbReference>
<dbReference type="EMBL" id="KN846952">
    <property type="protein sequence ID" value="KIV82376.1"/>
    <property type="molecule type" value="Genomic_DNA"/>
</dbReference>
<dbReference type="GO" id="GO:0000976">
    <property type="term" value="F:transcription cis-regulatory region binding"/>
    <property type="evidence" value="ECO:0007669"/>
    <property type="project" value="TreeGrafter"/>
</dbReference>
<evidence type="ECO:0000259" key="7">
    <source>
        <dbReference type="Pfam" id="PF04082"/>
    </source>
</evidence>
<dbReference type="GO" id="GO:0000981">
    <property type="term" value="F:DNA-binding transcription factor activity, RNA polymerase II-specific"/>
    <property type="evidence" value="ECO:0007669"/>
    <property type="project" value="TreeGrafter"/>
</dbReference>
<dbReference type="GO" id="GO:0005634">
    <property type="term" value="C:nucleus"/>
    <property type="evidence" value="ECO:0007669"/>
    <property type="project" value="UniProtKB-SubCell"/>
</dbReference>
<evidence type="ECO:0000313" key="9">
    <source>
        <dbReference type="Proteomes" id="UP000053599"/>
    </source>
</evidence>
<organism evidence="8 9">
    <name type="scientific">Exophiala sideris</name>
    <dbReference type="NCBI Taxonomy" id="1016849"/>
    <lineage>
        <taxon>Eukaryota</taxon>
        <taxon>Fungi</taxon>
        <taxon>Dikarya</taxon>
        <taxon>Ascomycota</taxon>
        <taxon>Pezizomycotina</taxon>
        <taxon>Eurotiomycetes</taxon>
        <taxon>Chaetothyriomycetidae</taxon>
        <taxon>Chaetothyriales</taxon>
        <taxon>Herpotrichiellaceae</taxon>
        <taxon>Exophiala</taxon>
    </lineage>
</organism>
<sequence length="615" mass="69024">MADEPAPPSISSDPQEVYISSPAQLTPRLTSRSRKIQNLERELQQLRQKVDSQQNDLFTATQTSPTTATDTSPSSMQDQASHTHTRNLQTQHQVNVPSRKRTRTQFEVEPSSIPNFVANGLISTEQAELFFNAFFQGCDRYVPIFDPLHDSFESINARSTLLANTIVTVGCGVLSEADPQTSNMLNFHLKKMLNLVIINLEYASLETVQALLVMACYSSERSLILAFATRMALDIGLPSAYEELTKSLVAQGTPSTAQTYNEEEATLMRRTRAWFQLMVLEQILRVDAGELRSFQLRGEARRCRILLDRPYSTVLDLRLLSQVELNPLRAKAHDALSARDHVDDEEIVSIVRDAQIDLDIWYNDWEGIMKRSVTTETSVLLLNLEVQKYWSQAVVACRAVRVIGNDNITEMSAAQKKLLSVAKSALKKHLRVILDQPHNYLAHFRFAMDFVWAKCAFCFLLLLKLTRLLPEVDDSSQHLLSDGYALLHELNKAGGGSTTGGGRSHSSRMYLQVLQSSVQKYGKAISGEQFSPSNYQGVNPASAAQDSQSPLDFFWTSSHNGGHEIDFFIPEQFVFEWDFPGLTLFSSSEMGDNLFEDFFAGFQGNIESLFYGMPG</sequence>
<evidence type="ECO:0000256" key="2">
    <source>
        <dbReference type="ARBA" id="ARBA00023015"/>
    </source>
</evidence>
<evidence type="ECO:0000313" key="8">
    <source>
        <dbReference type="EMBL" id="KIV82376.1"/>
    </source>
</evidence>
<feature type="region of interest" description="Disordered" evidence="6">
    <location>
        <begin position="1"/>
        <end position="32"/>
    </location>
</feature>
<dbReference type="PANTHER" id="PTHR31845">
    <property type="entry name" value="FINGER DOMAIN PROTEIN, PUTATIVE-RELATED"/>
    <property type="match status" value="1"/>
</dbReference>
<feature type="compositionally biased region" description="Polar residues" evidence="6">
    <location>
        <begin position="76"/>
        <end position="96"/>
    </location>
</feature>
<keyword evidence="2" id="KW-0805">Transcription regulation</keyword>
<dbReference type="CDD" id="cd12148">
    <property type="entry name" value="fungal_TF_MHR"/>
    <property type="match status" value="1"/>
</dbReference>
<dbReference type="GO" id="GO:0008270">
    <property type="term" value="F:zinc ion binding"/>
    <property type="evidence" value="ECO:0007669"/>
    <property type="project" value="InterPro"/>
</dbReference>
<dbReference type="GO" id="GO:0006351">
    <property type="term" value="P:DNA-templated transcription"/>
    <property type="evidence" value="ECO:0007669"/>
    <property type="project" value="InterPro"/>
</dbReference>
<gene>
    <name evidence="8" type="ORF">PV11_04494</name>
</gene>
<keyword evidence="4" id="KW-0804">Transcription</keyword>
<dbReference type="InterPro" id="IPR051089">
    <property type="entry name" value="prtT"/>
</dbReference>
<evidence type="ECO:0000256" key="6">
    <source>
        <dbReference type="SAM" id="MobiDB-lite"/>
    </source>
</evidence>